<dbReference type="OrthoDB" id="10016960at2"/>
<dbReference type="Proteomes" id="UP000309215">
    <property type="component" value="Unassembled WGS sequence"/>
</dbReference>
<dbReference type="EMBL" id="SSMQ01000001">
    <property type="protein sequence ID" value="TKD13243.1"/>
    <property type="molecule type" value="Genomic_DNA"/>
</dbReference>
<keyword evidence="2" id="KW-1185">Reference proteome</keyword>
<sequence>MFEIGPDMPGRGTVHRAAWGSYEAARARLGDYVKQGLYLHTPMVVTETLTLGFEEMFREEGPGMRLTSRPWRFMIAAASQQRAPRRRLRI</sequence>
<gene>
    <name evidence="1" type="ORF">E8A74_01440</name>
</gene>
<dbReference type="AlphaFoldDB" id="A0A4V6WQV2"/>
<organism evidence="1 2">
    <name type="scientific">Polyangium fumosum</name>
    <dbReference type="NCBI Taxonomy" id="889272"/>
    <lineage>
        <taxon>Bacteria</taxon>
        <taxon>Pseudomonadati</taxon>
        <taxon>Myxococcota</taxon>
        <taxon>Polyangia</taxon>
        <taxon>Polyangiales</taxon>
        <taxon>Polyangiaceae</taxon>
        <taxon>Polyangium</taxon>
    </lineage>
</organism>
<name>A0A4V6WQV2_9BACT</name>
<dbReference type="RefSeq" id="WP_136927059.1">
    <property type="nucleotide sequence ID" value="NZ_SSMQ01000001.1"/>
</dbReference>
<reference evidence="1 2" key="1">
    <citation type="submission" date="2019-04" db="EMBL/GenBank/DDBJ databases">
        <authorList>
            <person name="Li Y."/>
            <person name="Wang J."/>
        </authorList>
    </citation>
    <scope>NUCLEOTIDE SEQUENCE [LARGE SCALE GENOMIC DNA]</scope>
    <source>
        <strain evidence="1 2">DSM 14668</strain>
    </source>
</reference>
<proteinExistence type="predicted"/>
<evidence type="ECO:0000313" key="2">
    <source>
        <dbReference type="Proteomes" id="UP000309215"/>
    </source>
</evidence>
<accession>A0A4V6WQV2</accession>
<comment type="caution">
    <text evidence="1">The sequence shown here is derived from an EMBL/GenBank/DDBJ whole genome shotgun (WGS) entry which is preliminary data.</text>
</comment>
<protein>
    <submittedName>
        <fullName evidence="1">Uncharacterized protein</fullName>
    </submittedName>
</protein>
<evidence type="ECO:0000313" key="1">
    <source>
        <dbReference type="EMBL" id="TKD13243.1"/>
    </source>
</evidence>